<proteinExistence type="predicted"/>
<dbReference type="AlphaFoldDB" id="A0A5B8R1U7"/>
<name>A0A5B8R1U7_9GAMM</name>
<organism evidence="1">
    <name type="scientific">Shewanella decolorationis</name>
    <dbReference type="NCBI Taxonomy" id="256839"/>
    <lineage>
        <taxon>Bacteria</taxon>
        <taxon>Pseudomonadati</taxon>
        <taxon>Pseudomonadota</taxon>
        <taxon>Gammaproteobacteria</taxon>
        <taxon>Alteromonadales</taxon>
        <taxon>Shewanellaceae</taxon>
        <taxon>Shewanella</taxon>
    </lineage>
</organism>
<accession>A0A5B8R1U7</accession>
<dbReference type="EMBL" id="CP031775">
    <property type="protein sequence ID" value="QDZ92893.1"/>
    <property type="molecule type" value="Genomic_DNA"/>
</dbReference>
<reference evidence="1" key="1">
    <citation type="journal article" date="2019" name="Ecotoxicol. Environ. Saf.">
        <title>Microbial characterization of heavy metal resistant bacterial strains isolated from an electroplating wastewater treatment plant.</title>
        <authorList>
            <person name="Cai X."/>
            <person name="Zheng X."/>
            <person name="Zhang D."/>
            <person name="Iqbal W."/>
            <person name="Liu C."/>
            <person name="Yang B."/>
            <person name="Zhao X."/>
            <person name="Lu X."/>
            <person name="Mao Y."/>
        </authorList>
    </citation>
    <scope>NUCLEOTIDE SEQUENCE [LARGE SCALE GENOMIC DNA]</scope>
    <source>
        <strain evidence="1">Ni1-3</strain>
    </source>
</reference>
<protein>
    <submittedName>
        <fullName evidence="1">Uncharacterized protein</fullName>
    </submittedName>
</protein>
<sequence>MATYIQQDDLSSFSIAADIHQNGGTVRVKNETELHLDFNGITINIRLVKGNINFISLSIQDVITPPANMSKSDVLGVLNEHCLALVPCAIPTISNSTNDGQYILTVRSDIASECGLIMEHFEFHVHRFSAFTNQLFAKLQSAGCTVMAQEMIELLKNSEAETHK</sequence>
<gene>
    <name evidence="1" type="ORF">D0436_21900</name>
</gene>
<evidence type="ECO:0000313" key="1">
    <source>
        <dbReference type="EMBL" id="QDZ92893.1"/>
    </source>
</evidence>
<dbReference type="RefSeq" id="WP_208660748.1">
    <property type="nucleotide sequence ID" value="NZ_CP076856.1"/>
</dbReference>